<evidence type="ECO:0000259" key="2">
    <source>
        <dbReference type="PROSITE" id="PS50914"/>
    </source>
</evidence>
<dbReference type="PROSITE" id="PS50914">
    <property type="entry name" value="BON"/>
    <property type="match status" value="1"/>
</dbReference>
<dbReference type="RefSeq" id="WP_213234702.1">
    <property type="nucleotide sequence ID" value="NZ_BPUQ01000019.1"/>
</dbReference>
<dbReference type="Proteomes" id="UP001055111">
    <property type="component" value="Unassembled WGS sequence"/>
</dbReference>
<dbReference type="EMBL" id="BPUS01000019">
    <property type="protein sequence ID" value="GJH29082.1"/>
    <property type="molecule type" value="Genomic_DNA"/>
</dbReference>
<comment type="caution">
    <text evidence="3">The sequence shown here is derived from an EMBL/GenBank/DDBJ whole genome shotgun (WGS) entry which is preliminary data.</text>
</comment>
<protein>
    <submittedName>
        <fullName evidence="3">BON domain-containing protein</fullName>
    </submittedName>
</protein>
<sequence>MNKTLTLIIPALICFVLSSNSAFAQETSPPNVPASTSKTADRALAKSVRRALGRVKGLDPTRVYVRAKSGSVTLSGTVRDQAQIELAESTAKSVAGVSSVSNKMTIFNEGGK</sequence>
<dbReference type="PANTHER" id="PTHR34606">
    <property type="entry name" value="BON DOMAIN-CONTAINING PROTEIN"/>
    <property type="match status" value="1"/>
</dbReference>
<dbReference type="Gene3D" id="3.30.1340.30">
    <property type="match status" value="1"/>
</dbReference>
<dbReference type="InterPro" id="IPR051686">
    <property type="entry name" value="Lipoprotein_DolP"/>
</dbReference>
<dbReference type="InterPro" id="IPR007055">
    <property type="entry name" value="BON_dom"/>
</dbReference>
<reference evidence="3" key="1">
    <citation type="submission" date="2022-09" db="EMBL/GenBank/DDBJ databases">
        <title>Isolation and characterization of 3-chlorobenzoate degrading bacteria from soils in Shizuoka.</title>
        <authorList>
            <person name="Ifat A."/>
            <person name="Ogawa N."/>
            <person name="Kimbara K."/>
            <person name="Moriuchi R."/>
            <person name="Dohra H."/>
            <person name="Shintani M."/>
        </authorList>
    </citation>
    <scope>NUCLEOTIDE SEQUENCE</scope>
    <source>
        <strain evidence="3">19CS4-2</strain>
    </source>
</reference>
<gene>
    <name evidence="3" type="ORF">CBA19CS42_31220</name>
</gene>
<feature type="domain" description="BON" evidence="2">
    <location>
        <begin position="40"/>
        <end position="108"/>
    </location>
</feature>
<evidence type="ECO:0000313" key="3">
    <source>
        <dbReference type="EMBL" id="GJH29082.1"/>
    </source>
</evidence>
<keyword evidence="1" id="KW-0732">Signal</keyword>
<evidence type="ECO:0000313" key="4">
    <source>
        <dbReference type="Proteomes" id="UP001055111"/>
    </source>
</evidence>
<feature type="chain" id="PRO_5041315186" evidence="1">
    <location>
        <begin position="25"/>
        <end position="112"/>
    </location>
</feature>
<dbReference type="Pfam" id="PF04972">
    <property type="entry name" value="BON"/>
    <property type="match status" value="1"/>
</dbReference>
<name>A0AA37MU96_9BURK</name>
<organism evidence="3 4">
    <name type="scientific">Caballeronia novacaledonica</name>
    <dbReference type="NCBI Taxonomy" id="1544861"/>
    <lineage>
        <taxon>Bacteria</taxon>
        <taxon>Pseudomonadati</taxon>
        <taxon>Pseudomonadota</taxon>
        <taxon>Betaproteobacteria</taxon>
        <taxon>Burkholderiales</taxon>
        <taxon>Burkholderiaceae</taxon>
        <taxon>Caballeronia</taxon>
    </lineage>
</organism>
<dbReference type="PANTHER" id="PTHR34606:SF15">
    <property type="entry name" value="BON DOMAIN-CONTAINING PROTEIN"/>
    <property type="match status" value="1"/>
</dbReference>
<accession>A0AA37MU96</accession>
<evidence type="ECO:0000256" key="1">
    <source>
        <dbReference type="SAM" id="SignalP"/>
    </source>
</evidence>
<feature type="signal peptide" evidence="1">
    <location>
        <begin position="1"/>
        <end position="24"/>
    </location>
</feature>
<proteinExistence type="predicted"/>
<dbReference type="AlphaFoldDB" id="A0AA37MU96"/>